<comment type="caution">
    <text evidence="1">The sequence shown here is derived from an EMBL/GenBank/DDBJ whole genome shotgun (WGS) entry which is preliminary data.</text>
</comment>
<gene>
    <name evidence="1" type="ORF">AVEN_66075_1</name>
</gene>
<name>A0A4Y2R1U7_ARAVE</name>
<evidence type="ECO:0000313" key="2">
    <source>
        <dbReference type="Proteomes" id="UP000499080"/>
    </source>
</evidence>
<organism evidence="1 2">
    <name type="scientific">Araneus ventricosus</name>
    <name type="common">Orbweaver spider</name>
    <name type="synonym">Epeira ventricosa</name>
    <dbReference type="NCBI Taxonomy" id="182803"/>
    <lineage>
        <taxon>Eukaryota</taxon>
        <taxon>Metazoa</taxon>
        <taxon>Ecdysozoa</taxon>
        <taxon>Arthropoda</taxon>
        <taxon>Chelicerata</taxon>
        <taxon>Arachnida</taxon>
        <taxon>Araneae</taxon>
        <taxon>Araneomorphae</taxon>
        <taxon>Entelegynae</taxon>
        <taxon>Araneoidea</taxon>
        <taxon>Araneidae</taxon>
        <taxon>Araneus</taxon>
    </lineage>
</organism>
<sequence>MDLVIFNHGQMTRMTPDVASPSKLPSHTIRRTFHPPMYALTCNRLNTRRVFRGIGFRTWKPSDHEADTLPLGHRCLTRNLEVSAH</sequence>
<dbReference type="Proteomes" id="UP000499080">
    <property type="component" value="Unassembled WGS sequence"/>
</dbReference>
<reference evidence="1 2" key="1">
    <citation type="journal article" date="2019" name="Sci. Rep.">
        <title>Orb-weaving spider Araneus ventricosus genome elucidates the spidroin gene catalogue.</title>
        <authorList>
            <person name="Kono N."/>
            <person name="Nakamura H."/>
            <person name="Ohtoshi R."/>
            <person name="Moran D.A.P."/>
            <person name="Shinohara A."/>
            <person name="Yoshida Y."/>
            <person name="Fujiwara M."/>
            <person name="Mori M."/>
            <person name="Tomita M."/>
            <person name="Arakawa K."/>
        </authorList>
    </citation>
    <scope>NUCLEOTIDE SEQUENCE [LARGE SCALE GENOMIC DNA]</scope>
</reference>
<keyword evidence="2" id="KW-1185">Reference proteome</keyword>
<accession>A0A4Y2R1U7</accession>
<dbReference type="EMBL" id="BGPR01224696">
    <property type="protein sequence ID" value="GBN69592.1"/>
    <property type="molecule type" value="Genomic_DNA"/>
</dbReference>
<evidence type="ECO:0000313" key="1">
    <source>
        <dbReference type="EMBL" id="GBN69592.1"/>
    </source>
</evidence>
<proteinExistence type="predicted"/>
<protein>
    <submittedName>
        <fullName evidence="1">Uncharacterized protein</fullName>
    </submittedName>
</protein>
<dbReference type="AlphaFoldDB" id="A0A4Y2R1U7"/>